<accession>A0ABS0T561</accession>
<organism evidence="2 3">
    <name type="scientific">Caulobacter hibisci</name>
    <dbReference type="NCBI Taxonomy" id="2035993"/>
    <lineage>
        <taxon>Bacteria</taxon>
        <taxon>Pseudomonadati</taxon>
        <taxon>Pseudomonadota</taxon>
        <taxon>Alphaproteobacteria</taxon>
        <taxon>Caulobacterales</taxon>
        <taxon>Caulobacteraceae</taxon>
        <taxon>Caulobacter</taxon>
    </lineage>
</organism>
<comment type="caution">
    <text evidence="2">The sequence shown here is derived from an EMBL/GenBank/DDBJ whole genome shotgun (WGS) entry which is preliminary data.</text>
</comment>
<dbReference type="PANTHER" id="PTHR40115:SF1">
    <property type="entry name" value="INNER MEMBRANE PROTEIN WITH PEPSY TM HELIX"/>
    <property type="match status" value="1"/>
</dbReference>
<keyword evidence="3" id="KW-1185">Reference proteome</keyword>
<evidence type="ECO:0000313" key="3">
    <source>
        <dbReference type="Proteomes" id="UP000639859"/>
    </source>
</evidence>
<feature type="transmembrane region" description="Helical" evidence="1">
    <location>
        <begin position="205"/>
        <end position="228"/>
    </location>
</feature>
<keyword evidence="1" id="KW-0472">Membrane</keyword>
<name>A0ABS0T561_9CAUL</name>
<evidence type="ECO:0000256" key="1">
    <source>
        <dbReference type="SAM" id="Phobius"/>
    </source>
</evidence>
<sequence>MQLIGHAHRTDHGRIVSNRGQRPIGSCNCKSLSSMDGGIEARPFRNPVKAAAEQNRRSFWLKQLHQWHWISASVSLVGMLLFAITGFTLNHAGAIEAQPKVVSLKATLPADLIAELAKGPVEGKRPLPIKVETWLDNAVDADIAGRVGEWSDAEVYLALARPGGDAWIAIDRETGAVEHEKTTRGAISLLNDLHKGRNAGKAWGWFIDIFAGACVIFTVTGLILLQFHARGRPMTWPLTAAGLAIPLLILILFVHL</sequence>
<dbReference type="Proteomes" id="UP000639859">
    <property type="component" value="Unassembled WGS sequence"/>
</dbReference>
<proteinExistence type="predicted"/>
<gene>
    <name evidence="2" type="ORF">I4Q42_25425</name>
</gene>
<dbReference type="PANTHER" id="PTHR40115">
    <property type="entry name" value="INNER MEMBRANE PROTEIN WITH PEPSY TM HELIX"/>
    <property type="match status" value="1"/>
</dbReference>
<feature type="transmembrane region" description="Helical" evidence="1">
    <location>
        <begin position="234"/>
        <end position="254"/>
    </location>
</feature>
<reference evidence="2 3" key="1">
    <citation type="submission" date="2020-11" db="EMBL/GenBank/DDBJ databases">
        <title>genome sequence of strain KACC 18849.</title>
        <authorList>
            <person name="Gao J."/>
            <person name="Zhang X."/>
        </authorList>
    </citation>
    <scope>NUCLEOTIDE SEQUENCE [LARGE SCALE GENOMIC DNA]</scope>
    <source>
        <strain evidence="2 3">KACC 18849</strain>
    </source>
</reference>
<dbReference type="Pfam" id="PF16357">
    <property type="entry name" value="PepSY_TM_like_2"/>
    <property type="match status" value="1"/>
</dbReference>
<protein>
    <submittedName>
        <fullName evidence="2">PepSY-associated TM helix domain-containing protein</fullName>
    </submittedName>
</protein>
<keyword evidence="1" id="KW-1133">Transmembrane helix</keyword>
<keyword evidence="1" id="KW-0812">Transmembrane</keyword>
<dbReference type="InterPro" id="IPR032307">
    <property type="entry name" value="PepSY_TM-like_2"/>
</dbReference>
<dbReference type="EMBL" id="JADWOX010000035">
    <property type="protein sequence ID" value="MBI1687026.1"/>
    <property type="molecule type" value="Genomic_DNA"/>
</dbReference>
<feature type="transmembrane region" description="Helical" evidence="1">
    <location>
        <begin position="67"/>
        <end position="89"/>
    </location>
</feature>
<evidence type="ECO:0000313" key="2">
    <source>
        <dbReference type="EMBL" id="MBI1687026.1"/>
    </source>
</evidence>